<dbReference type="SUPFAM" id="SSF50952">
    <property type="entry name" value="Soluble quinoprotein glucose dehydrogenase"/>
    <property type="match status" value="1"/>
</dbReference>
<dbReference type="Gene3D" id="2.120.10.30">
    <property type="entry name" value="TolB, C-terminal domain"/>
    <property type="match status" value="1"/>
</dbReference>
<gene>
    <name evidence="2" type="ORF">CCY01nite_05460</name>
</gene>
<evidence type="ECO:0000313" key="2">
    <source>
        <dbReference type="EMBL" id="GEP94286.1"/>
    </source>
</evidence>
<sequence>MPLFIHSCRKPDFRPPKAISLELVADNLVSPLGVVEAPDNTKRLFILDQVGKIWIVDANGNRLATPFLDVTGAMVALNPNYDERGLLGFAFHPDYRTNGRFFIYYNLPPRPGGPQAGASWNNLSRIAEFKVSADPNVADMSSEKILFDIDDPQGNHNGGTLAFGPDGYLYIAIGDGGAANDVAPGHVMDWYAVNAGGNGQDVDSNLFGDILRIDVNNGSPYGIPADNPFVDKPGRDEIYAYGFRNPYRFSFDMGGNHWLYAGDAGQSLYEEIDVVRKGGNYGWNVKEGTHCFDAANNTVELPGCPVTDSMGNRLIDPVIEMNNADNPKGGRATTIIGGNVYRGREIPALKGKYLFGTFSQPGNVPNGELFVADPRGGEGLWDFTEVALKDHPDDIGYYLKGFGQDMEGEVYLTVSSVAGPSGTTGKVFKLVQEKEHGHKDGGKNY</sequence>
<organism evidence="2 3">
    <name type="scientific">Chitinophaga cymbidii</name>
    <dbReference type="NCBI Taxonomy" id="1096750"/>
    <lineage>
        <taxon>Bacteria</taxon>
        <taxon>Pseudomonadati</taxon>
        <taxon>Bacteroidota</taxon>
        <taxon>Chitinophagia</taxon>
        <taxon>Chitinophagales</taxon>
        <taxon>Chitinophagaceae</taxon>
        <taxon>Chitinophaga</taxon>
    </lineage>
</organism>
<proteinExistence type="predicted"/>
<name>A0A512RF04_9BACT</name>
<dbReference type="Pfam" id="PF07995">
    <property type="entry name" value="GSDH"/>
    <property type="match status" value="1"/>
</dbReference>
<evidence type="ECO:0000259" key="1">
    <source>
        <dbReference type="Pfam" id="PF07995"/>
    </source>
</evidence>
<dbReference type="InterPro" id="IPR011042">
    <property type="entry name" value="6-blade_b-propeller_TolB-like"/>
</dbReference>
<dbReference type="InterPro" id="IPR012938">
    <property type="entry name" value="Glc/Sorbosone_DH"/>
</dbReference>
<protein>
    <submittedName>
        <fullName evidence="2">Glucose dehydrogenase</fullName>
    </submittedName>
</protein>
<keyword evidence="3" id="KW-1185">Reference proteome</keyword>
<evidence type="ECO:0000313" key="3">
    <source>
        <dbReference type="Proteomes" id="UP000321436"/>
    </source>
</evidence>
<reference evidence="2 3" key="1">
    <citation type="submission" date="2019-07" db="EMBL/GenBank/DDBJ databases">
        <title>Whole genome shotgun sequence of Chitinophaga cymbidii NBRC 109752.</title>
        <authorList>
            <person name="Hosoyama A."/>
            <person name="Uohara A."/>
            <person name="Ohji S."/>
            <person name="Ichikawa N."/>
        </authorList>
    </citation>
    <scope>NUCLEOTIDE SEQUENCE [LARGE SCALE GENOMIC DNA]</scope>
    <source>
        <strain evidence="2 3">NBRC 109752</strain>
    </source>
</reference>
<dbReference type="PANTHER" id="PTHR19328">
    <property type="entry name" value="HEDGEHOG-INTERACTING PROTEIN"/>
    <property type="match status" value="1"/>
</dbReference>
<comment type="caution">
    <text evidence="2">The sequence shown here is derived from an EMBL/GenBank/DDBJ whole genome shotgun (WGS) entry which is preliminary data.</text>
</comment>
<dbReference type="PANTHER" id="PTHR19328:SF75">
    <property type="entry name" value="ALDOSE SUGAR DEHYDROGENASE YLII"/>
    <property type="match status" value="1"/>
</dbReference>
<dbReference type="Proteomes" id="UP000321436">
    <property type="component" value="Unassembled WGS sequence"/>
</dbReference>
<accession>A0A512RF04</accession>
<dbReference type="EMBL" id="BKAU01000001">
    <property type="protein sequence ID" value="GEP94286.1"/>
    <property type="molecule type" value="Genomic_DNA"/>
</dbReference>
<dbReference type="AlphaFoldDB" id="A0A512RF04"/>
<dbReference type="InterPro" id="IPR011041">
    <property type="entry name" value="Quinoprot_gluc/sorb_DH_b-prop"/>
</dbReference>
<feature type="domain" description="Glucose/Sorbosone dehydrogenase" evidence="1">
    <location>
        <begin position="30"/>
        <end position="358"/>
    </location>
</feature>